<feature type="transmembrane region" description="Helical" evidence="1">
    <location>
        <begin position="329"/>
        <end position="347"/>
    </location>
</feature>
<feature type="transmembrane region" description="Helical" evidence="1">
    <location>
        <begin position="381"/>
        <end position="403"/>
    </location>
</feature>
<sequence length="581" mass="63797">MTTTQKNRLAKSALWLLTAAAAAAMVRSLFVGLEIDEEYALSLGFRLVSGDRLFATMWEPHQLSALTTAPLVALFLGGTGGTTGLLLFVRVVMLLVKAGLSFWFYRSLRGALGGRAAWLLALGLFVFTPKWFLGPDYVSQQFHYTLAAFLFWYGYFAPGPRQGQGIWRVAAGAVCACLSFLAYPQSVAAAPVFLVGMVVLARSGKRSIPRGAAVFAVTCGVCGGAFLLWALQGMAFDFAALLERITLVLNDPQYDFTAGERMAELTGQALGVVRFSALPLAETVLLTALWVVRCRPGVVRSVETALWLYTGLLGVWCLFWALREESLDYRHVYLAATLAGGWTFWADRRRAQDRGVRQVLFWLGWLPGVAAYLMILRSTLIALPTTFMYLFWPAVCGAAALALRRPVFRAGRWGLAALLTVLLLYPTVSRLWLVQVTGWKPHSLADTTLVRIENGPAKGIWADEKAADMQECLYEALAPYGGKQLLQAIGEQHGLGFLMADGTMTVAQASVISGTDSDPRFVQYYEEMPEKLPDVILYDDAEVRDMAAFHAWIEENLPLADRYTVTHGTASLQVLVVDKGA</sequence>
<feature type="transmembrane region" description="Helical" evidence="1">
    <location>
        <begin position="359"/>
        <end position="375"/>
    </location>
</feature>
<evidence type="ECO:0000313" key="3">
    <source>
        <dbReference type="Proteomes" id="UP000782880"/>
    </source>
</evidence>
<reference evidence="2" key="1">
    <citation type="journal article" date="2021" name="PeerJ">
        <title>Extensive microbial diversity within the chicken gut microbiome revealed by metagenomics and culture.</title>
        <authorList>
            <person name="Gilroy R."/>
            <person name="Ravi A."/>
            <person name="Getino M."/>
            <person name="Pursley I."/>
            <person name="Horton D.L."/>
            <person name="Alikhan N.F."/>
            <person name="Baker D."/>
            <person name="Gharbi K."/>
            <person name="Hall N."/>
            <person name="Watson M."/>
            <person name="Adriaenssens E.M."/>
            <person name="Foster-Nyarko E."/>
            <person name="Jarju S."/>
            <person name="Secka A."/>
            <person name="Antonio M."/>
            <person name="Oren A."/>
            <person name="Chaudhuri R.R."/>
            <person name="La Ragione R."/>
            <person name="Hildebrand F."/>
            <person name="Pallen M.J."/>
        </authorList>
    </citation>
    <scope>NUCLEOTIDE SEQUENCE</scope>
    <source>
        <strain evidence="2">ChiBcec21-2208</strain>
    </source>
</reference>
<protein>
    <recommendedName>
        <fullName evidence="4">Glycosyltransferase RgtA/B/C/D-like domain-containing protein</fullName>
    </recommendedName>
</protein>
<accession>A0A921IL75</accession>
<keyword evidence="1" id="KW-1133">Transmembrane helix</keyword>
<comment type="caution">
    <text evidence="2">The sequence shown here is derived from an EMBL/GenBank/DDBJ whole genome shotgun (WGS) entry which is preliminary data.</text>
</comment>
<proteinExistence type="predicted"/>
<reference evidence="2" key="2">
    <citation type="submission" date="2021-09" db="EMBL/GenBank/DDBJ databases">
        <authorList>
            <person name="Gilroy R."/>
        </authorList>
    </citation>
    <scope>NUCLEOTIDE SEQUENCE</scope>
    <source>
        <strain evidence="2">ChiBcec21-2208</strain>
    </source>
</reference>
<feature type="transmembrane region" description="Helical" evidence="1">
    <location>
        <begin position="165"/>
        <end position="182"/>
    </location>
</feature>
<evidence type="ECO:0000256" key="1">
    <source>
        <dbReference type="SAM" id="Phobius"/>
    </source>
</evidence>
<feature type="transmembrane region" description="Helical" evidence="1">
    <location>
        <begin position="71"/>
        <end position="96"/>
    </location>
</feature>
<feature type="transmembrane region" description="Helical" evidence="1">
    <location>
        <begin position="272"/>
        <end position="292"/>
    </location>
</feature>
<feature type="transmembrane region" description="Helical" evidence="1">
    <location>
        <begin position="304"/>
        <end position="323"/>
    </location>
</feature>
<dbReference type="EMBL" id="DYVE01000304">
    <property type="protein sequence ID" value="HJG29330.1"/>
    <property type="molecule type" value="Genomic_DNA"/>
</dbReference>
<feature type="transmembrane region" description="Helical" evidence="1">
    <location>
        <begin position="188"/>
        <end position="204"/>
    </location>
</feature>
<feature type="transmembrane region" description="Helical" evidence="1">
    <location>
        <begin position="141"/>
        <end position="158"/>
    </location>
</feature>
<dbReference type="AlphaFoldDB" id="A0A921IL75"/>
<feature type="transmembrane region" description="Helical" evidence="1">
    <location>
        <begin position="108"/>
        <end position="129"/>
    </location>
</feature>
<feature type="transmembrane region" description="Helical" evidence="1">
    <location>
        <begin position="415"/>
        <end position="433"/>
    </location>
</feature>
<gene>
    <name evidence="2" type="ORF">K8V20_11895</name>
</gene>
<keyword evidence="1" id="KW-0472">Membrane</keyword>
<evidence type="ECO:0008006" key="4">
    <source>
        <dbReference type="Google" id="ProtNLM"/>
    </source>
</evidence>
<organism evidence="2 3">
    <name type="scientific">Subdoligranulum variabile</name>
    <dbReference type="NCBI Taxonomy" id="214851"/>
    <lineage>
        <taxon>Bacteria</taxon>
        <taxon>Bacillati</taxon>
        <taxon>Bacillota</taxon>
        <taxon>Clostridia</taxon>
        <taxon>Eubacteriales</taxon>
        <taxon>Oscillospiraceae</taxon>
        <taxon>Subdoligranulum</taxon>
    </lineage>
</organism>
<keyword evidence="1" id="KW-0812">Transmembrane</keyword>
<feature type="transmembrane region" description="Helical" evidence="1">
    <location>
        <begin position="211"/>
        <end position="231"/>
    </location>
</feature>
<name>A0A921IL75_9FIRM</name>
<evidence type="ECO:0000313" key="2">
    <source>
        <dbReference type="EMBL" id="HJG29330.1"/>
    </source>
</evidence>
<dbReference type="Proteomes" id="UP000782880">
    <property type="component" value="Unassembled WGS sequence"/>
</dbReference>